<evidence type="ECO:0000256" key="1">
    <source>
        <dbReference type="ARBA" id="ARBA00022729"/>
    </source>
</evidence>
<dbReference type="Pfam" id="PF13385">
    <property type="entry name" value="Laminin_G_3"/>
    <property type="match status" value="2"/>
</dbReference>
<reference evidence="5 6" key="1">
    <citation type="submission" date="2020-08" db="EMBL/GenBank/DDBJ databases">
        <title>Sequencing the genomes of 1000 actinobacteria strains.</title>
        <authorList>
            <person name="Klenk H.-P."/>
        </authorList>
    </citation>
    <scope>NUCLEOTIDE SEQUENCE [LARGE SCALE GENOMIC DNA]</scope>
    <source>
        <strain evidence="5 6">DSM 45913</strain>
    </source>
</reference>
<organism evidence="5 6">
    <name type="scientific">Nonomuraea muscovyensis</name>
    <dbReference type="NCBI Taxonomy" id="1124761"/>
    <lineage>
        <taxon>Bacteria</taxon>
        <taxon>Bacillati</taxon>
        <taxon>Actinomycetota</taxon>
        <taxon>Actinomycetes</taxon>
        <taxon>Streptosporangiales</taxon>
        <taxon>Streptosporangiaceae</taxon>
        <taxon>Nonomuraea</taxon>
    </lineage>
</organism>
<keyword evidence="1" id="KW-0732">Signal</keyword>
<accession>A0A7X0F307</accession>
<proteinExistence type="predicted"/>
<protein>
    <recommendedName>
        <fullName evidence="4">LamG-like jellyroll fold domain-containing protein</fullName>
    </recommendedName>
</protein>
<dbReference type="InterPro" id="IPR006558">
    <property type="entry name" value="LamG-like"/>
</dbReference>
<dbReference type="SMART" id="SM00560">
    <property type="entry name" value="LamGL"/>
    <property type="match status" value="2"/>
</dbReference>
<evidence type="ECO:0000259" key="4">
    <source>
        <dbReference type="SMART" id="SM00560"/>
    </source>
</evidence>
<evidence type="ECO:0000313" key="6">
    <source>
        <dbReference type="Proteomes" id="UP000583800"/>
    </source>
</evidence>
<dbReference type="Proteomes" id="UP000583800">
    <property type="component" value="Unassembled WGS sequence"/>
</dbReference>
<dbReference type="SUPFAM" id="SSF49899">
    <property type="entry name" value="Concanavalin A-like lectins/glucanases"/>
    <property type="match status" value="2"/>
</dbReference>
<feature type="region of interest" description="Disordered" evidence="3">
    <location>
        <begin position="253"/>
        <end position="280"/>
    </location>
</feature>
<dbReference type="InterPro" id="IPR013320">
    <property type="entry name" value="ConA-like_dom_sf"/>
</dbReference>
<keyword evidence="2" id="KW-1015">Disulfide bond</keyword>
<evidence type="ECO:0000256" key="2">
    <source>
        <dbReference type="ARBA" id="ARBA00023157"/>
    </source>
</evidence>
<sequence>MRVGRGLVVVVLASAVVVAPSGDPFAAAEDRRQQVSALQRAAAAQDAAGVRLSADPEEAAALTAARRGGKPVEVAALRSETRQVLARPDGTLVLEQHARPVRVRQEGRWVPADATLRQLPDGSIAPVATAIGLSFSGGGTGPLARMNRGGKKLELGWRGALPAPVLNGDTATYAEVLPGVDLQVRADVDGFSHVLVVKTREAAANRALTELAYPISTTALTMKSDKAGNLEAVDRDGGTVFTASTPLMWDSSGSSAARTLKAGQAEAPADASSPVDGRNTAMDVRLDGRTMVLKPDREMMEDPDTTFPVYLDPFFSAARSSWTSVWSNNPNSNFLNANDVARSGHVSGQTNRSFFTMNTGTTIHGKQIIKATLRTYETWSYSCTKRPVEAWATNTISKSTTWNNQPTWVRRLSTVTVAKGWGSACLPGGVEFDVTSQAVDAAAKKWPTMTIGLRASDERDNYGWKKFKNNPSLVIEYNSLPSAPVAADAWSNPGGTCVAGDQRPVIATPQPTLGARLRDADNSVRGRFEWWNSAGVKVGEWLTPAQSSGSAFSALVPAGAFADGALIRWRVRAEDGKANSAWSPWCEMTVDASAPGKEPLVTSAEYAEGGWNDGLGRAGSFTFDPNGVGDVAGYLYGLDTAPKAEVAAQADGTATIRLTPRHDGPNVLSVRSRDRAGHQGPIRSYVFNVNSGTPPDGHWTLDDGQGGVGTDHGGDQQVTLYGSAAWTSGRIGQALRLDGAGAYAGTPGPVVNTGQNFTVSAWVRLSTTTADAVAVGQDGARAGGFALQYAKADNRWVLSRPTADSDGATAVRAVSAGAPRLGEWTHLTGVHDTAAGELTLYVNGRLEATVPYTQPWDAAGPLTIGRGKTAGAFTGFWPGDVDDVRVYGRAMFGDEVAELVNSAATLVGHWKLDEETGTSAADSSGKGTAAAIAGGASWTEGWLAGALGLDGATGHAQTASPAVNTRSGFTVALWTQLDYLPDRDATAVSQVGSRAAGFQLGFDKAQGRWTLGMAAADTDTAAVVRTHSDAVPAPLEWTHLAGVHDPLSGELRVYVNGRLSETTITSHASAWNATGPLQLGRTKNAGVLTGHWPGTVDDVRTYDGVLSAEQISQLAAQ</sequence>
<dbReference type="PANTHER" id="PTHR46943">
    <property type="entry name" value="PENTRAXIN-RELATED PROTEIN PTX3"/>
    <property type="match status" value="1"/>
</dbReference>
<dbReference type="InterPro" id="IPR042837">
    <property type="entry name" value="PTX3"/>
</dbReference>
<evidence type="ECO:0000313" key="5">
    <source>
        <dbReference type="EMBL" id="MBB6351156.1"/>
    </source>
</evidence>
<dbReference type="PANTHER" id="PTHR46943:SF1">
    <property type="entry name" value="PENTRAXIN-RELATED PROTEIN PTX3"/>
    <property type="match status" value="1"/>
</dbReference>
<dbReference type="InterPro" id="IPR017868">
    <property type="entry name" value="Filamin/ABP280_repeat-like"/>
</dbReference>
<dbReference type="Gene3D" id="2.60.120.200">
    <property type="match status" value="2"/>
</dbReference>
<feature type="domain" description="LamG-like jellyroll fold" evidence="4">
    <location>
        <begin position="755"/>
        <end position="894"/>
    </location>
</feature>
<feature type="domain" description="LamG-like jellyroll fold" evidence="4">
    <location>
        <begin position="967"/>
        <end position="1109"/>
    </location>
</feature>
<evidence type="ECO:0000256" key="3">
    <source>
        <dbReference type="SAM" id="MobiDB-lite"/>
    </source>
</evidence>
<keyword evidence="6" id="KW-1185">Reference proteome</keyword>
<dbReference type="GO" id="GO:0006955">
    <property type="term" value="P:immune response"/>
    <property type="evidence" value="ECO:0007669"/>
    <property type="project" value="InterPro"/>
</dbReference>
<gene>
    <name evidence="5" type="ORF">FHU36_007728</name>
</gene>
<dbReference type="NCBIfam" id="NF033679">
    <property type="entry name" value="DNRLRE_dom"/>
    <property type="match status" value="1"/>
</dbReference>
<dbReference type="PROSITE" id="PS50194">
    <property type="entry name" value="FILAMIN_REPEAT"/>
    <property type="match status" value="1"/>
</dbReference>
<dbReference type="EMBL" id="JACHJB010000003">
    <property type="protein sequence ID" value="MBB6351156.1"/>
    <property type="molecule type" value="Genomic_DNA"/>
</dbReference>
<dbReference type="AlphaFoldDB" id="A0A7X0F307"/>
<name>A0A7X0F307_9ACTN</name>
<comment type="caution">
    <text evidence="5">The sequence shown here is derived from an EMBL/GenBank/DDBJ whole genome shotgun (WGS) entry which is preliminary data.</text>
</comment>
<dbReference type="RefSeq" id="WP_185088835.1">
    <property type="nucleotide sequence ID" value="NZ_JACHJB010000003.1"/>
</dbReference>